<proteinExistence type="predicted"/>
<organism evidence="1 2">
    <name type="scientific">Parasponia andersonii</name>
    <name type="common">Sponia andersonii</name>
    <dbReference type="NCBI Taxonomy" id="3476"/>
    <lineage>
        <taxon>Eukaryota</taxon>
        <taxon>Viridiplantae</taxon>
        <taxon>Streptophyta</taxon>
        <taxon>Embryophyta</taxon>
        <taxon>Tracheophyta</taxon>
        <taxon>Spermatophyta</taxon>
        <taxon>Magnoliopsida</taxon>
        <taxon>eudicotyledons</taxon>
        <taxon>Gunneridae</taxon>
        <taxon>Pentapetalae</taxon>
        <taxon>rosids</taxon>
        <taxon>fabids</taxon>
        <taxon>Rosales</taxon>
        <taxon>Cannabaceae</taxon>
        <taxon>Parasponia</taxon>
    </lineage>
</organism>
<name>A0A2P5ARC0_PARAD</name>
<gene>
    <name evidence="1" type="ORF">PanWU01x14_307740</name>
</gene>
<comment type="caution">
    <text evidence="1">The sequence shown here is derived from an EMBL/GenBank/DDBJ whole genome shotgun (WGS) entry which is preliminary data.</text>
</comment>
<dbReference type="AlphaFoldDB" id="A0A2P5ARC0"/>
<evidence type="ECO:0000313" key="2">
    <source>
        <dbReference type="Proteomes" id="UP000237105"/>
    </source>
</evidence>
<evidence type="ECO:0000313" key="1">
    <source>
        <dbReference type="EMBL" id="PON39067.1"/>
    </source>
</evidence>
<accession>A0A2P5ARC0</accession>
<sequence length="133" mass="15036">MELVFDEGLVEPSTKLRQRASLLMLLINNWVVAIPLTQKLMKKLKLWFLMNPIYLFVATDEMGAEGMIPSEEFYSKNTTTTINVLILSVNRPRNFTDSTLESIFANLNGSKSLAISGALKDPIRDQLSLQSVW</sequence>
<reference evidence="2" key="1">
    <citation type="submission" date="2016-06" db="EMBL/GenBank/DDBJ databases">
        <title>Parallel loss of symbiosis genes in relatives of nitrogen-fixing non-legume Parasponia.</title>
        <authorList>
            <person name="Van Velzen R."/>
            <person name="Holmer R."/>
            <person name="Bu F."/>
            <person name="Rutten L."/>
            <person name="Van Zeijl A."/>
            <person name="Liu W."/>
            <person name="Santuari L."/>
            <person name="Cao Q."/>
            <person name="Sharma T."/>
            <person name="Shen D."/>
            <person name="Roswanjaya Y."/>
            <person name="Wardhani T."/>
            <person name="Kalhor M.S."/>
            <person name="Jansen J."/>
            <person name="Van den Hoogen J."/>
            <person name="Gungor B."/>
            <person name="Hartog M."/>
            <person name="Hontelez J."/>
            <person name="Verver J."/>
            <person name="Yang W.-C."/>
            <person name="Schijlen E."/>
            <person name="Repin R."/>
            <person name="Schilthuizen M."/>
            <person name="Schranz E."/>
            <person name="Heidstra R."/>
            <person name="Miyata K."/>
            <person name="Fedorova E."/>
            <person name="Kohlen W."/>
            <person name="Bisseling T."/>
            <person name="Smit S."/>
            <person name="Geurts R."/>
        </authorList>
    </citation>
    <scope>NUCLEOTIDE SEQUENCE [LARGE SCALE GENOMIC DNA]</scope>
    <source>
        <strain evidence="2">cv. WU1-14</strain>
    </source>
</reference>
<dbReference type="Proteomes" id="UP000237105">
    <property type="component" value="Unassembled WGS sequence"/>
</dbReference>
<keyword evidence="2" id="KW-1185">Reference proteome</keyword>
<dbReference type="EMBL" id="JXTB01000476">
    <property type="protein sequence ID" value="PON39067.1"/>
    <property type="molecule type" value="Genomic_DNA"/>
</dbReference>
<protein>
    <submittedName>
        <fullName evidence="1">Uncharacterized protein</fullName>
    </submittedName>
</protein>